<name>A0A0L0FDV3_9EUKA</name>
<protein>
    <submittedName>
        <fullName evidence="2">Uncharacterized protein</fullName>
    </submittedName>
</protein>
<feature type="non-terminal residue" evidence="2">
    <location>
        <position position="138"/>
    </location>
</feature>
<dbReference type="GeneID" id="25913707"/>
<dbReference type="EMBL" id="KQ244608">
    <property type="protein sequence ID" value="KNC74243.1"/>
    <property type="molecule type" value="Genomic_DNA"/>
</dbReference>
<accession>A0A0L0FDV3</accession>
<evidence type="ECO:0000256" key="1">
    <source>
        <dbReference type="SAM" id="Coils"/>
    </source>
</evidence>
<sequence>NAENAFEQLREEYQTVCTELERTNSDLEESLHIIERLQLTNQNASDNCETLAAEVLEKDEEIESMHSVISESRLQINQLQDKLNDTEGTCQTTNSKSMLSEIEDARAELERQLKAVTAKYAARRKVHEALKQQYMRLQ</sequence>
<gene>
    <name evidence="2" type="ORF">SARC_13203</name>
</gene>
<keyword evidence="1" id="KW-0175">Coiled coil</keyword>
<dbReference type="Proteomes" id="UP000054560">
    <property type="component" value="Unassembled WGS sequence"/>
</dbReference>
<dbReference type="OrthoDB" id="2121607at2759"/>
<keyword evidence="3" id="KW-1185">Reference proteome</keyword>
<feature type="non-terminal residue" evidence="2">
    <location>
        <position position="1"/>
    </location>
</feature>
<evidence type="ECO:0000313" key="3">
    <source>
        <dbReference type="Proteomes" id="UP000054560"/>
    </source>
</evidence>
<evidence type="ECO:0000313" key="2">
    <source>
        <dbReference type="EMBL" id="KNC74243.1"/>
    </source>
</evidence>
<organism evidence="2 3">
    <name type="scientific">Sphaeroforma arctica JP610</name>
    <dbReference type="NCBI Taxonomy" id="667725"/>
    <lineage>
        <taxon>Eukaryota</taxon>
        <taxon>Ichthyosporea</taxon>
        <taxon>Ichthyophonida</taxon>
        <taxon>Sphaeroforma</taxon>
    </lineage>
</organism>
<dbReference type="RefSeq" id="XP_014148145.1">
    <property type="nucleotide sequence ID" value="XM_014292670.1"/>
</dbReference>
<proteinExistence type="predicted"/>
<feature type="coiled-coil region" evidence="1">
    <location>
        <begin position="6"/>
        <end position="119"/>
    </location>
</feature>
<dbReference type="AlphaFoldDB" id="A0A0L0FDV3"/>
<reference evidence="2 3" key="1">
    <citation type="submission" date="2011-02" db="EMBL/GenBank/DDBJ databases">
        <title>The Genome Sequence of Sphaeroforma arctica JP610.</title>
        <authorList>
            <consortium name="The Broad Institute Genome Sequencing Platform"/>
            <person name="Russ C."/>
            <person name="Cuomo C."/>
            <person name="Young S.K."/>
            <person name="Zeng Q."/>
            <person name="Gargeya S."/>
            <person name="Alvarado L."/>
            <person name="Berlin A."/>
            <person name="Chapman S.B."/>
            <person name="Chen Z."/>
            <person name="Freedman E."/>
            <person name="Gellesch M."/>
            <person name="Goldberg J."/>
            <person name="Griggs A."/>
            <person name="Gujja S."/>
            <person name="Heilman E."/>
            <person name="Heiman D."/>
            <person name="Howarth C."/>
            <person name="Mehta T."/>
            <person name="Neiman D."/>
            <person name="Pearson M."/>
            <person name="Roberts A."/>
            <person name="Saif S."/>
            <person name="Shea T."/>
            <person name="Shenoy N."/>
            <person name="Sisk P."/>
            <person name="Stolte C."/>
            <person name="Sykes S."/>
            <person name="White J."/>
            <person name="Yandava C."/>
            <person name="Burger G."/>
            <person name="Gray M.W."/>
            <person name="Holland P.W.H."/>
            <person name="King N."/>
            <person name="Lang F.B.F."/>
            <person name="Roger A.J."/>
            <person name="Ruiz-Trillo I."/>
            <person name="Haas B."/>
            <person name="Nusbaum C."/>
            <person name="Birren B."/>
        </authorList>
    </citation>
    <scope>NUCLEOTIDE SEQUENCE [LARGE SCALE GENOMIC DNA]</scope>
    <source>
        <strain evidence="2 3">JP610</strain>
    </source>
</reference>